<organism evidence="1 2">
    <name type="scientific">Comamonas testosteroni</name>
    <name type="common">Pseudomonas testosteroni</name>
    <dbReference type="NCBI Taxonomy" id="285"/>
    <lineage>
        <taxon>Bacteria</taxon>
        <taxon>Pseudomonadati</taxon>
        <taxon>Pseudomonadota</taxon>
        <taxon>Betaproteobacteria</taxon>
        <taxon>Burkholderiales</taxon>
        <taxon>Comamonadaceae</taxon>
        <taxon>Comamonas</taxon>
    </lineage>
</organism>
<dbReference type="Proteomes" id="UP000323105">
    <property type="component" value="Unassembled WGS sequence"/>
</dbReference>
<name>A0A5A7MI69_COMTE</name>
<dbReference type="AlphaFoldDB" id="A0A5A7MI69"/>
<proteinExistence type="predicted"/>
<evidence type="ECO:0000313" key="2">
    <source>
        <dbReference type="Proteomes" id="UP000323105"/>
    </source>
</evidence>
<reference evidence="1 2" key="1">
    <citation type="journal article" date="2019" name="Microbiol. Resour. Announc.">
        <title>Draft Genome Sequence of Comamonas testosteroni TA441, a Bacterium That Has a Cryptic Phenol Degradation Gene Cluster.</title>
        <authorList>
            <person name="Arai H."/>
            <person name="Ishii M."/>
        </authorList>
    </citation>
    <scope>NUCLEOTIDE SEQUENCE [LARGE SCALE GENOMIC DNA]</scope>
    <source>
        <strain evidence="1 2">TA441</strain>
    </source>
</reference>
<dbReference type="RefSeq" id="WP_149356824.1">
    <property type="nucleotide sequence ID" value="NZ_BKBW01000012.1"/>
</dbReference>
<sequence length="137" mass="14726">MLLLEQVIKSRLAERSALAAWQVRGASQLCDRTQVPAVEVRMSGAGLGDVSREAAQLEPRWSCLLVNRRSDTAAAELDAAMEEVVGSLHGWRPAVPGGRAWSELRAAGVREAEFVDAGLVGYAVEFTTVSVFESLDA</sequence>
<evidence type="ECO:0000313" key="1">
    <source>
        <dbReference type="EMBL" id="GEQ77416.1"/>
    </source>
</evidence>
<comment type="caution">
    <text evidence="1">The sequence shown here is derived from an EMBL/GenBank/DDBJ whole genome shotgun (WGS) entry which is preliminary data.</text>
</comment>
<protein>
    <submittedName>
        <fullName evidence="1">Uncharacterized protein</fullName>
    </submittedName>
</protein>
<accession>A0A5A7MI69</accession>
<dbReference type="EMBL" id="BKBW01000012">
    <property type="protein sequence ID" value="GEQ77416.1"/>
    <property type="molecule type" value="Genomic_DNA"/>
</dbReference>
<gene>
    <name evidence="1" type="ORF">CTTA_4421</name>
</gene>